<evidence type="ECO:0008006" key="5">
    <source>
        <dbReference type="Google" id="ProtNLM"/>
    </source>
</evidence>
<reference evidence="3 4" key="1">
    <citation type="submission" date="2019-11" db="EMBL/GenBank/DDBJ databases">
        <title>Comparative genomics of hydrocarbon-degrading Desulfosarcina strains.</title>
        <authorList>
            <person name="Watanabe M."/>
            <person name="Kojima H."/>
            <person name="Fukui M."/>
        </authorList>
    </citation>
    <scope>NUCLEOTIDE SEQUENCE [LARGE SCALE GENOMIC DNA]</scope>
    <source>
        <strain evidence="4">oXyS1</strain>
    </source>
</reference>
<name>A0A5K8AJ52_9BACT</name>
<protein>
    <recommendedName>
        <fullName evidence="5">LysM domain-containing protein</fullName>
    </recommendedName>
</protein>
<organism evidence="3 4">
    <name type="scientific">Desulfosarcina ovata subsp. ovata</name>
    <dbReference type="NCBI Taxonomy" id="2752305"/>
    <lineage>
        <taxon>Bacteria</taxon>
        <taxon>Pseudomonadati</taxon>
        <taxon>Thermodesulfobacteriota</taxon>
        <taxon>Desulfobacteria</taxon>
        <taxon>Desulfobacterales</taxon>
        <taxon>Desulfosarcinaceae</taxon>
        <taxon>Desulfosarcina</taxon>
    </lineage>
</organism>
<evidence type="ECO:0000313" key="4">
    <source>
        <dbReference type="Proteomes" id="UP000422108"/>
    </source>
</evidence>
<proteinExistence type="predicted"/>
<accession>A0A5K8AJ52</accession>
<dbReference type="Proteomes" id="UP000422108">
    <property type="component" value="Chromosome"/>
</dbReference>
<dbReference type="AlphaFoldDB" id="A0A5K8AJ52"/>
<evidence type="ECO:0000256" key="1">
    <source>
        <dbReference type="SAM" id="MobiDB-lite"/>
    </source>
</evidence>
<keyword evidence="2" id="KW-0472">Membrane</keyword>
<feature type="region of interest" description="Disordered" evidence="1">
    <location>
        <begin position="137"/>
        <end position="175"/>
    </location>
</feature>
<evidence type="ECO:0000256" key="2">
    <source>
        <dbReference type="SAM" id="Phobius"/>
    </source>
</evidence>
<dbReference type="EMBL" id="AP021879">
    <property type="protein sequence ID" value="BBO92712.1"/>
    <property type="molecule type" value="Genomic_DNA"/>
</dbReference>
<keyword evidence="4" id="KW-1185">Reference proteome</keyword>
<evidence type="ECO:0000313" key="3">
    <source>
        <dbReference type="EMBL" id="BBO92712.1"/>
    </source>
</evidence>
<feature type="transmembrane region" description="Helical" evidence="2">
    <location>
        <begin position="70"/>
        <end position="92"/>
    </location>
</feature>
<keyword evidence="2" id="KW-0812">Transmembrane</keyword>
<feature type="compositionally biased region" description="Basic and acidic residues" evidence="1">
    <location>
        <begin position="150"/>
        <end position="163"/>
    </location>
</feature>
<gene>
    <name evidence="3" type="ORF">DSCOOX_58920</name>
</gene>
<sequence>MEAEMVCPVCEREHIPTDQETCPQCGADLTCFRVLDELEEAVATGGGGGNGAVTEPAENRLISEKRTASSFFWGILVASAVFIFAVGVYRFWTIEALVKEQQTIFRHKVERVASRLDAAHEKQERFASLIEKHLETEGKRSVEKPPLQTDGDHPLPVDGHRETAPASQPHPESLDDTVDVATELSNPIAMGHAFHVYQATDTDTLWGIARRFYGAGYYYPVVLHHNPELSIYRMSQKDRIKLLKDADQARQIYKEIIVFEDNRRYWLYTARPGDTPVSIKMRYCPGKSCLPLSLDAEPRVRIRPGRKIKILIISDFGEVSGTHPKKPKRTSFATSCCDI</sequence>
<keyword evidence="2" id="KW-1133">Transmembrane helix</keyword>
<dbReference type="RefSeq" id="WP_155313420.1">
    <property type="nucleotide sequence ID" value="NZ_AP021879.1"/>
</dbReference>